<dbReference type="Proteomes" id="UP001055303">
    <property type="component" value="Unassembled WGS sequence"/>
</dbReference>
<reference evidence="2 3" key="1">
    <citation type="submission" date="2019-06" db="EMBL/GenBank/DDBJ databases">
        <authorList>
            <person name="Rodrigo-Torres L."/>
            <person name="Arahal R. D."/>
            <person name="Lucena T."/>
        </authorList>
    </citation>
    <scope>NUCLEOTIDE SEQUENCE [LARGE SCALE GENOMIC DNA]</scope>
    <source>
        <strain evidence="2 3">SW08-7</strain>
    </source>
</reference>
<accession>A0A564G684</accession>
<sequence length="75" mass="8509">MMPQTHFRVTLETRDGRRVLNARAEREAALMAESVMRRYEGETLTVGFSIDCADREAGSRIAFYLTDLALELDLA</sequence>
<evidence type="ECO:0000313" key="4">
    <source>
        <dbReference type="Proteomes" id="UP001055303"/>
    </source>
</evidence>
<evidence type="ECO:0000313" key="3">
    <source>
        <dbReference type="Proteomes" id="UP000401717"/>
    </source>
</evidence>
<gene>
    <name evidence="1" type="ORF">IFDJLNFL_5713</name>
    <name evidence="2" type="ORF">MTDSW087_05826</name>
</gene>
<reference evidence="1" key="2">
    <citation type="journal article" date="2021" name="Front. Microbiol.">
        <title>Comprehensive Comparative Genomics and Phenotyping of Methylobacterium Species.</title>
        <authorList>
            <person name="Alessa O."/>
            <person name="Ogura Y."/>
            <person name="Fujitani Y."/>
            <person name="Takami H."/>
            <person name="Hayashi T."/>
            <person name="Sahin N."/>
            <person name="Tani A."/>
        </authorList>
    </citation>
    <scope>NUCLEOTIDE SEQUENCE</scope>
    <source>
        <strain evidence="1">DSM 22415</strain>
    </source>
</reference>
<proteinExistence type="predicted"/>
<keyword evidence="4" id="KW-1185">Reference proteome</keyword>
<organism evidence="2 3">
    <name type="scientific">Methylobacterium dankookense</name>
    <dbReference type="NCBI Taxonomy" id="560405"/>
    <lineage>
        <taxon>Bacteria</taxon>
        <taxon>Pseudomonadati</taxon>
        <taxon>Pseudomonadota</taxon>
        <taxon>Alphaproteobacteria</taxon>
        <taxon>Hyphomicrobiales</taxon>
        <taxon>Methylobacteriaceae</taxon>
        <taxon>Methylobacterium</taxon>
    </lineage>
</organism>
<dbReference type="EMBL" id="BPQI01000257">
    <property type="protein sequence ID" value="GJD59782.1"/>
    <property type="molecule type" value="Genomic_DNA"/>
</dbReference>
<dbReference type="EMBL" id="CABFVH010000092">
    <property type="protein sequence ID" value="VUF16075.1"/>
    <property type="molecule type" value="Genomic_DNA"/>
</dbReference>
<protein>
    <submittedName>
        <fullName evidence="2">Uncharacterized protein</fullName>
    </submittedName>
</protein>
<dbReference type="RefSeq" id="WP_238179796.1">
    <property type="nucleotide sequence ID" value="NZ_BPQI01000257.1"/>
</dbReference>
<reference evidence="1" key="3">
    <citation type="submission" date="2021-08" db="EMBL/GenBank/DDBJ databases">
        <authorList>
            <person name="Tani A."/>
            <person name="Ola A."/>
            <person name="Ogura Y."/>
            <person name="Katsura K."/>
            <person name="Hayashi T."/>
        </authorList>
    </citation>
    <scope>NUCLEOTIDE SEQUENCE</scope>
    <source>
        <strain evidence="1">DSM 22415</strain>
    </source>
</reference>
<evidence type="ECO:0000313" key="1">
    <source>
        <dbReference type="EMBL" id="GJD59782.1"/>
    </source>
</evidence>
<dbReference type="Proteomes" id="UP000401717">
    <property type="component" value="Unassembled WGS sequence"/>
</dbReference>
<dbReference type="AlphaFoldDB" id="A0A564G684"/>
<evidence type="ECO:0000313" key="2">
    <source>
        <dbReference type="EMBL" id="VUF16075.1"/>
    </source>
</evidence>
<name>A0A564G684_9HYPH</name>